<keyword evidence="7" id="KW-1185">Reference proteome</keyword>
<keyword evidence="3" id="KW-0238">DNA-binding</keyword>
<evidence type="ECO:0000256" key="3">
    <source>
        <dbReference type="ARBA" id="ARBA00023125"/>
    </source>
</evidence>
<evidence type="ECO:0000256" key="4">
    <source>
        <dbReference type="ARBA" id="ARBA00023163"/>
    </source>
</evidence>
<dbReference type="Proteomes" id="UP001243623">
    <property type="component" value="Chromosome"/>
</dbReference>
<evidence type="ECO:0000259" key="5">
    <source>
        <dbReference type="Pfam" id="PF04542"/>
    </source>
</evidence>
<keyword evidence="4" id="KW-0804">Transcription</keyword>
<dbReference type="EMBL" id="CP120678">
    <property type="protein sequence ID" value="WIW69854.1"/>
    <property type="molecule type" value="Genomic_DNA"/>
</dbReference>
<dbReference type="InterPro" id="IPR000943">
    <property type="entry name" value="RNA_pol_sigma70"/>
</dbReference>
<gene>
    <name evidence="6" type="ORF">P3F81_07970</name>
</gene>
<evidence type="ECO:0000313" key="7">
    <source>
        <dbReference type="Proteomes" id="UP001243623"/>
    </source>
</evidence>
<dbReference type="Gene3D" id="1.20.120.1810">
    <property type="match status" value="1"/>
</dbReference>
<keyword evidence="2" id="KW-0731">Sigma factor</keyword>
<dbReference type="PRINTS" id="PR00046">
    <property type="entry name" value="SIGMA70FCT"/>
</dbReference>
<evidence type="ECO:0000256" key="1">
    <source>
        <dbReference type="ARBA" id="ARBA00023015"/>
    </source>
</evidence>
<dbReference type="InterPro" id="IPR050239">
    <property type="entry name" value="Sigma-70_RNA_pol_init_factors"/>
</dbReference>
<dbReference type="InterPro" id="IPR007627">
    <property type="entry name" value="RNA_pol_sigma70_r2"/>
</dbReference>
<dbReference type="KEGG" id="sgbi:P3F81_07970"/>
<dbReference type="PANTHER" id="PTHR30603:SF47">
    <property type="entry name" value="RNA POLYMERASE SIGMA FACTOR SIGD, CHLOROPLASTIC"/>
    <property type="match status" value="1"/>
</dbReference>
<dbReference type="GO" id="GO:0003677">
    <property type="term" value="F:DNA binding"/>
    <property type="evidence" value="ECO:0007669"/>
    <property type="project" value="UniProtKB-KW"/>
</dbReference>
<dbReference type="GO" id="GO:0006352">
    <property type="term" value="P:DNA-templated transcription initiation"/>
    <property type="evidence" value="ECO:0007669"/>
    <property type="project" value="InterPro"/>
</dbReference>
<keyword evidence="1" id="KW-0805">Transcription regulation</keyword>
<evidence type="ECO:0000313" key="6">
    <source>
        <dbReference type="EMBL" id="WIW69854.1"/>
    </source>
</evidence>
<sequence length="297" mass="34480">MKGFFNLEDEKEQILIEPLYRTLNKEEEYDLLHRWCTNKDDSARSKLFICNRALVIMVAKRIYNSTAKNYIYRSSCLIQLEDLIQEGYKGLHDAIERFSLEKKCRFSTYAVPNIRKHIYQYITDNYSAICGPYMTRRIMEYNAARNKLEKILGRAPKINELAIELNCTLKFMSKTVSAANMSESIIDIDGLIKADEAGTKTVLFASWDPTPEELILENETKIEQQKKIDKLPEALKILSKEERIVICMKFGIGCNADYTRTAIGKRIGISRFNLCILDNLEKTALNKLKQFYDLKKH</sequence>
<dbReference type="Gene3D" id="1.20.140.160">
    <property type="match status" value="1"/>
</dbReference>
<dbReference type="RefSeq" id="WP_147669829.1">
    <property type="nucleotide sequence ID" value="NZ_CP120678.1"/>
</dbReference>
<name>A0A9Y2AGW6_9FIRM</name>
<dbReference type="InterPro" id="IPR013325">
    <property type="entry name" value="RNA_pol_sigma_r2"/>
</dbReference>
<dbReference type="SUPFAM" id="SSF88946">
    <property type="entry name" value="Sigma2 domain of RNA polymerase sigma factors"/>
    <property type="match status" value="1"/>
</dbReference>
<dbReference type="Pfam" id="PF04542">
    <property type="entry name" value="Sigma70_r2"/>
    <property type="match status" value="1"/>
</dbReference>
<organism evidence="6 7">
    <name type="scientific">Selenobaculum gibii</name>
    <dbReference type="NCBI Taxonomy" id="3054208"/>
    <lineage>
        <taxon>Bacteria</taxon>
        <taxon>Bacillati</taxon>
        <taxon>Bacillota</taxon>
        <taxon>Negativicutes</taxon>
        <taxon>Selenomonadales</taxon>
        <taxon>Selenomonadaceae</taxon>
        <taxon>Selenobaculum</taxon>
    </lineage>
</organism>
<dbReference type="NCBIfam" id="TIGR02937">
    <property type="entry name" value="sigma70-ECF"/>
    <property type="match status" value="1"/>
</dbReference>
<dbReference type="InterPro" id="IPR013324">
    <property type="entry name" value="RNA_pol_sigma_r3/r4-like"/>
</dbReference>
<protein>
    <submittedName>
        <fullName evidence="6">Sigma-70 family RNA polymerase sigma factor</fullName>
    </submittedName>
</protein>
<dbReference type="GO" id="GO:0016987">
    <property type="term" value="F:sigma factor activity"/>
    <property type="evidence" value="ECO:0007669"/>
    <property type="project" value="UniProtKB-KW"/>
</dbReference>
<evidence type="ECO:0000256" key="2">
    <source>
        <dbReference type="ARBA" id="ARBA00023082"/>
    </source>
</evidence>
<reference evidence="6" key="1">
    <citation type="submission" date="2023-03" db="EMBL/GenBank/DDBJ databases">
        <title>Selenobaculum gbiensis gen. nov. sp. nov., a new bacterium isolated from the gut microbiota of IBD patient.</title>
        <authorList>
            <person name="Yeo S."/>
            <person name="Park H."/>
            <person name="Huh C.S."/>
        </authorList>
    </citation>
    <scope>NUCLEOTIDE SEQUENCE</scope>
    <source>
        <strain evidence="6">ICN-92133</strain>
    </source>
</reference>
<dbReference type="InterPro" id="IPR014284">
    <property type="entry name" value="RNA_pol_sigma-70_dom"/>
</dbReference>
<dbReference type="SUPFAM" id="SSF88659">
    <property type="entry name" value="Sigma3 and sigma4 domains of RNA polymerase sigma factors"/>
    <property type="match status" value="1"/>
</dbReference>
<accession>A0A9Y2AGW6</accession>
<dbReference type="PANTHER" id="PTHR30603">
    <property type="entry name" value="RNA POLYMERASE SIGMA FACTOR RPO"/>
    <property type="match status" value="1"/>
</dbReference>
<proteinExistence type="predicted"/>
<dbReference type="AlphaFoldDB" id="A0A9Y2AGW6"/>
<feature type="domain" description="RNA polymerase sigma-70 region 2" evidence="5">
    <location>
        <begin position="67"/>
        <end position="125"/>
    </location>
</feature>